<evidence type="ECO:0000313" key="2">
    <source>
        <dbReference type="Proteomes" id="UP000041254"/>
    </source>
</evidence>
<sequence length="266" mass="28995">MVQQLARRTDLARLECGCWFCHACVMTAVFDQGGGDDLRTCFMCPKCSQLCVMVERVQKPSGSLVDDPFGGPLRDVAVYQADAQGGFTMADSTWKASYYSATIKDHCLPMIATEPPQTVAEIHKIELRLAQMYRKALAAQVWPKVRAAHETVDSALSALKWDAEAEAFRALIRQGDILLDACRQRLTQANTGSEGPLSVGSKVWIFGLVNGPEYNGLSGRVTEVLPPKTLGNSTKKTRYGVTLSVGGVVSRRRSECPPPRGSAADR</sequence>
<name>A0A0G4FRB9_VITBC</name>
<gene>
    <name evidence="1" type="ORF">Vbra_21583</name>
</gene>
<reference evidence="1 2" key="1">
    <citation type="submission" date="2014-11" db="EMBL/GenBank/DDBJ databases">
        <authorList>
            <person name="Zhu J."/>
            <person name="Qi W."/>
            <person name="Song R."/>
        </authorList>
    </citation>
    <scope>NUCLEOTIDE SEQUENCE [LARGE SCALE GENOMIC DNA]</scope>
</reference>
<evidence type="ECO:0000313" key="1">
    <source>
        <dbReference type="EMBL" id="CEM17139.1"/>
    </source>
</evidence>
<dbReference type="VEuPathDB" id="CryptoDB:Vbra_21583"/>
<dbReference type="InParanoid" id="A0A0G4FRB9"/>
<dbReference type="AlphaFoldDB" id="A0A0G4FRB9"/>
<accession>A0A0G4FRB9</accession>
<dbReference type="Proteomes" id="UP000041254">
    <property type="component" value="Unassembled WGS sequence"/>
</dbReference>
<keyword evidence="2" id="KW-1185">Reference proteome</keyword>
<dbReference type="EMBL" id="CDMY01000488">
    <property type="protein sequence ID" value="CEM17139.1"/>
    <property type="molecule type" value="Genomic_DNA"/>
</dbReference>
<protein>
    <submittedName>
        <fullName evidence="1">Uncharacterized protein</fullName>
    </submittedName>
</protein>
<organism evidence="1 2">
    <name type="scientific">Vitrella brassicaformis (strain CCMP3155)</name>
    <dbReference type="NCBI Taxonomy" id="1169540"/>
    <lineage>
        <taxon>Eukaryota</taxon>
        <taxon>Sar</taxon>
        <taxon>Alveolata</taxon>
        <taxon>Colpodellida</taxon>
        <taxon>Vitrellaceae</taxon>
        <taxon>Vitrella</taxon>
    </lineage>
</organism>
<dbReference type="PhylomeDB" id="A0A0G4FRB9"/>
<proteinExistence type="predicted"/>